<evidence type="ECO:0000313" key="1">
    <source>
        <dbReference type="EMBL" id="TNN31738.1"/>
    </source>
</evidence>
<protein>
    <submittedName>
        <fullName evidence="1">Uncharacterized protein</fullName>
    </submittedName>
</protein>
<sequence length="94" mass="10804">MVFVVFIISSSDLAVDGELRARFARDGLLLHLPPRQNQQLPLRREGGLFLLFIFWPPEQFISPFWRRAGRNQQGGFSSLLSHQQGGLLFLPLFH</sequence>
<dbReference type="AlphaFoldDB" id="A0A4Z2ESF5"/>
<organism evidence="1 2">
    <name type="scientific">Liparis tanakae</name>
    <name type="common">Tanaka's snailfish</name>
    <dbReference type="NCBI Taxonomy" id="230148"/>
    <lineage>
        <taxon>Eukaryota</taxon>
        <taxon>Metazoa</taxon>
        <taxon>Chordata</taxon>
        <taxon>Craniata</taxon>
        <taxon>Vertebrata</taxon>
        <taxon>Euteleostomi</taxon>
        <taxon>Actinopterygii</taxon>
        <taxon>Neopterygii</taxon>
        <taxon>Teleostei</taxon>
        <taxon>Neoteleostei</taxon>
        <taxon>Acanthomorphata</taxon>
        <taxon>Eupercaria</taxon>
        <taxon>Perciformes</taxon>
        <taxon>Cottioidei</taxon>
        <taxon>Cottales</taxon>
        <taxon>Liparidae</taxon>
        <taxon>Liparis</taxon>
    </lineage>
</organism>
<proteinExistence type="predicted"/>
<reference evidence="1 2" key="1">
    <citation type="submission" date="2019-03" db="EMBL/GenBank/DDBJ databases">
        <title>First draft genome of Liparis tanakae, snailfish: a comprehensive survey of snailfish specific genes.</title>
        <authorList>
            <person name="Kim W."/>
            <person name="Song I."/>
            <person name="Jeong J.-H."/>
            <person name="Kim D."/>
            <person name="Kim S."/>
            <person name="Ryu S."/>
            <person name="Song J.Y."/>
            <person name="Lee S.K."/>
        </authorList>
    </citation>
    <scope>NUCLEOTIDE SEQUENCE [LARGE SCALE GENOMIC DNA]</scope>
    <source>
        <tissue evidence="1">Muscle</tissue>
    </source>
</reference>
<gene>
    <name evidence="1" type="ORF">EYF80_058104</name>
</gene>
<name>A0A4Z2ESF5_9TELE</name>
<dbReference type="Proteomes" id="UP000314294">
    <property type="component" value="Unassembled WGS sequence"/>
</dbReference>
<accession>A0A4Z2ESF5</accession>
<dbReference type="EMBL" id="SRLO01003197">
    <property type="protein sequence ID" value="TNN31738.1"/>
    <property type="molecule type" value="Genomic_DNA"/>
</dbReference>
<keyword evidence="2" id="KW-1185">Reference proteome</keyword>
<evidence type="ECO:0000313" key="2">
    <source>
        <dbReference type="Proteomes" id="UP000314294"/>
    </source>
</evidence>
<comment type="caution">
    <text evidence="1">The sequence shown here is derived from an EMBL/GenBank/DDBJ whole genome shotgun (WGS) entry which is preliminary data.</text>
</comment>